<protein>
    <submittedName>
        <fullName evidence="1">Uncharacterized protein</fullName>
    </submittedName>
</protein>
<reference evidence="1" key="1">
    <citation type="submission" date="2016-09" db="EMBL/GenBank/DDBJ databases">
        <title>Draft genome of thermotolerant cyanobacterium Desertifilum sp. strain IPPAS B-1220.</title>
        <authorList>
            <person name="Sinetova M.A."/>
            <person name="Bolakhan K."/>
            <person name="Zayadan B.K."/>
            <person name="Mironov K.S."/>
            <person name="Ustinova V."/>
            <person name="Kupriyanova E.V."/>
            <person name="Sidorov R.A."/>
            <person name="Skrypnik A.N."/>
            <person name="Gogoleva N.E."/>
            <person name="Gogolev Y.V."/>
            <person name="Los D.A."/>
        </authorList>
    </citation>
    <scope>NUCLEOTIDE SEQUENCE [LARGE SCALE GENOMIC DNA]</scope>
    <source>
        <strain evidence="1">IPPAS B-1220</strain>
    </source>
</reference>
<accession>A0A1E5QCQ5</accession>
<evidence type="ECO:0000313" key="1">
    <source>
        <dbReference type="EMBL" id="OEJ72435.1"/>
    </source>
</evidence>
<comment type="caution">
    <text evidence="1">The sequence shown here is derived from an EMBL/GenBank/DDBJ whole genome shotgun (WGS) entry which is preliminary data.</text>
</comment>
<sequence length="69" mass="7736">MDISPKTIYHNLRWLDSVDVATSAAYRQLAQDAIADSDISLTWRQAISDRLNRANHLLAMLTVGGEDSY</sequence>
<name>A0A1E5QCQ5_9CYAN</name>
<dbReference type="AlphaFoldDB" id="A0A1E5QCQ5"/>
<dbReference type="SMR" id="A0A1E5QCQ5"/>
<organism evidence="1">
    <name type="scientific">Desertifilum tharense IPPAS B-1220</name>
    <dbReference type="NCBI Taxonomy" id="1781255"/>
    <lineage>
        <taxon>Bacteria</taxon>
        <taxon>Bacillati</taxon>
        <taxon>Cyanobacteriota</taxon>
        <taxon>Cyanophyceae</taxon>
        <taxon>Desertifilales</taxon>
        <taxon>Desertifilaceae</taxon>
        <taxon>Desertifilum</taxon>
    </lineage>
</organism>
<dbReference type="STRING" id="1781255.BH720_25525"/>
<gene>
    <name evidence="1" type="ORF">BH720_25525</name>
</gene>
<dbReference type="EMBL" id="MJGC01000132">
    <property type="protein sequence ID" value="OEJ72435.1"/>
    <property type="molecule type" value="Genomic_DNA"/>
</dbReference>
<proteinExistence type="predicted"/>
<dbReference type="RefSeq" id="WP_069970042.1">
    <property type="nucleotide sequence ID" value="NZ_CM124774.1"/>
</dbReference>
<dbReference type="OrthoDB" id="573792at2"/>